<evidence type="ECO:0000313" key="8">
    <source>
        <dbReference type="EMBL" id="MBB5336886.1"/>
    </source>
</evidence>
<evidence type="ECO:0000256" key="4">
    <source>
        <dbReference type="ARBA" id="ARBA00022679"/>
    </source>
</evidence>
<feature type="domain" description="Glycosyltransferase 2-like" evidence="7">
    <location>
        <begin position="390"/>
        <end position="564"/>
    </location>
</feature>
<feature type="domain" description="Glycosyl transferase family 1" evidence="6">
    <location>
        <begin position="884"/>
        <end position="1029"/>
    </location>
</feature>
<sequence>MLKYVKFSDERKQNYKIETSIWQEEKNTFIKKTALNNDAKKHIKAIYENYKILSKIYGKNHIAACDIINDYTIKIEYVEGMSLADKIVEVLDSNNFNKFDKLMKFYEADILHGEILDNKEFFLRNASEESRNTNIDLSFDNIILTNNSYKIIDYEWLYTNIPKKFVLYRALEGFIERKEKFKKVLYQTKIYKKNFFDIPPKYIEKEREFYDEVLQFPNKKYEKTIVNFFDDIDQKRKQEEKKYHILENEYNILENEYNILENEYNILENEYNILENEYNKIIESRGYRVLLKYYKVRDKFLPVNSTRRLCIKFILKILNKKTYQVINYNNIKKSIKILRYGGLHQFLVKLDSKMNADAIKEVTGELEKKYLNNNITSEPVELPAGTVVDIVIPIYNAFEYLKKCLETVYNNTTVNYNLYLVNDCSTDHNIEKFLLELKQKEYPVFLQKLTIMNNEENKGFIESVNSALKIAENNTVLLNTDTEVTPNWLQRLYLPILRDNKIASITPFSNSATICSYPHFCEDNELPDNWSVEKLDKLFEEYGGTKVFDIPTGVGFCMLLNRKCITEIGVLDTVYGKGYCEENDWCMRAMQKGYHNVMVTNLFVYHKHGVSFGEHHDKGKEQRIQENLAVLNERYPEYTRLVDTYIARDPVKYIREFVEYIQQEKEKSSMQGVLFVNHSSGGGTKVYQDNLIDKWKTTKRIHVMELLPDCKTLLWKVYNDGNEKQFYFDLKLMKPNEFKKLINAFSINLIYINQLVTYPIEKIIEFIKAAECEYIFFLHDFYAVCPEYTLLNEKKLYCNNEKQEKCCNECLRALHNDVSKDIGKWRSVFHEFLLGAKEVLAPSNSTAQIVNSYYGDVKITVKEHEVPSYVHQTFNADVLEDEILTITVLGAIGENKGSNIIYELEELIRKNKLPINIKVIGITNLHNKPYKSKDGILEITGPYDNTNVSDLLAKYRTAVVLIPSIWPETYSYTASEALYSGYPIISFNIGAPAERIKKMNSGWVIDKNSTEECLNLLIKLSNDRNEILLKHSAIVKNGSEK</sequence>
<dbReference type="Pfam" id="PF00535">
    <property type="entry name" value="Glycos_transf_2"/>
    <property type="match status" value="1"/>
</dbReference>
<dbReference type="Pfam" id="PF00534">
    <property type="entry name" value="Glycos_transf_1"/>
    <property type="match status" value="1"/>
</dbReference>
<dbReference type="Gene3D" id="3.90.550.10">
    <property type="entry name" value="Spore Coat Polysaccharide Biosynthesis Protein SpsA, Chain A"/>
    <property type="match status" value="1"/>
</dbReference>
<gene>
    <name evidence="8" type="ORF">HNR32_002041</name>
</gene>
<dbReference type="InterPro" id="IPR001296">
    <property type="entry name" value="Glyco_trans_1"/>
</dbReference>
<keyword evidence="4 8" id="KW-0808">Transferase</keyword>
<comment type="similarity">
    <text evidence="2">Belongs to the glycosyltransferase 2 family.</text>
</comment>
<keyword evidence="3" id="KW-0328">Glycosyltransferase</keyword>
<dbReference type="InterPro" id="IPR029044">
    <property type="entry name" value="Nucleotide-diphossugar_trans"/>
</dbReference>
<evidence type="ECO:0000313" key="9">
    <source>
        <dbReference type="Proteomes" id="UP000559117"/>
    </source>
</evidence>
<dbReference type="PANTHER" id="PTHR43179">
    <property type="entry name" value="RHAMNOSYLTRANSFERASE WBBL"/>
    <property type="match status" value="1"/>
</dbReference>
<keyword evidence="9" id="KW-1185">Reference proteome</keyword>
<evidence type="ECO:0000256" key="5">
    <source>
        <dbReference type="SAM" id="Coils"/>
    </source>
</evidence>
<dbReference type="GO" id="GO:0016757">
    <property type="term" value="F:glycosyltransferase activity"/>
    <property type="evidence" value="ECO:0007669"/>
    <property type="project" value="UniProtKB-KW"/>
</dbReference>
<reference evidence="8 9" key="1">
    <citation type="submission" date="2020-08" db="EMBL/GenBank/DDBJ databases">
        <title>Genomic Encyclopedia of Type Strains, Phase IV (KMG-IV): sequencing the most valuable type-strain genomes for metagenomic binning, comparative biology and taxonomic classification.</title>
        <authorList>
            <person name="Goeker M."/>
        </authorList>
    </citation>
    <scope>NUCLEOTIDE SEQUENCE [LARGE SCALE GENOMIC DNA]</scope>
    <source>
        <strain evidence="8 9">DSM 24661</strain>
    </source>
</reference>
<dbReference type="SUPFAM" id="SSF53756">
    <property type="entry name" value="UDP-Glycosyltransferase/glycogen phosphorylase"/>
    <property type="match status" value="1"/>
</dbReference>
<dbReference type="EMBL" id="JACHFH010000027">
    <property type="protein sequence ID" value="MBB5336886.1"/>
    <property type="molecule type" value="Genomic_DNA"/>
</dbReference>
<dbReference type="Gene3D" id="3.40.50.2000">
    <property type="entry name" value="Glycogen Phosphorylase B"/>
    <property type="match status" value="1"/>
</dbReference>
<keyword evidence="5" id="KW-0175">Coiled coil</keyword>
<feature type="coiled-coil region" evidence="5">
    <location>
        <begin position="229"/>
        <end position="284"/>
    </location>
</feature>
<dbReference type="RefSeq" id="WP_183862236.1">
    <property type="nucleotide sequence ID" value="NZ_JACHFH010000027.1"/>
</dbReference>
<accession>A0A840UIE9</accession>
<dbReference type="SUPFAM" id="SSF53448">
    <property type="entry name" value="Nucleotide-diphospho-sugar transferases"/>
    <property type="match status" value="1"/>
</dbReference>
<dbReference type="Proteomes" id="UP000559117">
    <property type="component" value="Unassembled WGS sequence"/>
</dbReference>
<name>A0A840UIE9_9FIRM</name>
<proteinExistence type="inferred from homology"/>
<dbReference type="AlphaFoldDB" id="A0A840UIE9"/>
<evidence type="ECO:0000256" key="3">
    <source>
        <dbReference type="ARBA" id="ARBA00022676"/>
    </source>
</evidence>
<evidence type="ECO:0000256" key="1">
    <source>
        <dbReference type="ARBA" id="ARBA00004776"/>
    </source>
</evidence>
<dbReference type="PANTHER" id="PTHR43179:SF12">
    <property type="entry name" value="GALACTOFURANOSYLTRANSFERASE GLFT2"/>
    <property type="match status" value="1"/>
</dbReference>
<comment type="pathway">
    <text evidence="1">Cell wall biogenesis; cell wall polysaccharide biosynthesis.</text>
</comment>
<dbReference type="InterPro" id="IPR001173">
    <property type="entry name" value="Glyco_trans_2-like"/>
</dbReference>
<organism evidence="8 9">
    <name type="scientific">Pectinatus brassicae</name>
    <dbReference type="NCBI Taxonomy" id="862415"/>
    <lineage>
        <taxon>Bacteria</taxon>
        <taxon>Bacillati</taxon>
        <taxon>Bacillota</taxon>
        <taxon>Negativicutes</taxon>
        <taxon>Selenomonadales</taxon>
        <taxon>Selenomonadaceae</taxon>
        <taxon>Pectinatus</taxon>
    </lineage>
</organism>
<comment type="caution">
    <text evidence="8">The sequence shown here is derived from an EMBL/GenBank/DDBJ whole genome shotgun (WGS) entry which is preliminary data.</text>
</comment>
<evidence type="ECO:0000259" key="6">
    <source>
        <dbReference type="Pfam" id="PF00534"/>
    </source>
</evidence>
<evidence type="ECO:0000256" key="2">
    <source>
        <dbReference type="ARBA" id="ARBA00006739"/>
    </source>
</evidence>
<protein>
    <submittedName>
        <fullName evidence="8">GT2 family glycosyltransferase</fullName>
    </submittedName>
</protein>
<evidence type="ECO:0000259" key="7">
    <source>
        <dbReference type="Pfam" id="PF00535"/>
    </source>
</evidence>